<feature type="non-terminal residue" evidence="1">
    <location>
        <position position="1"/>
    </location>
</feature>
<gene>
    <name evidence="1" type="ORF">EV421DRAFT_1721345</name>
</gene>
<protein>
    <submittedName>
        <fullName evidence="1">Uncharacterized protein</fullName>
    </submittedName>
</protein>
<sequence>QFLFELEEAEFTKLNDSQKKNIDLLIWARCCMHKEMNAFKGGCTHMSQWWEENDISSLIKMYNQDNAAAADLGAGTAAAKCAEDCIQSGPIKVSSLAGAIFCHKDQKCGQQDTLWYFCDLEMEFMLCFPNTSNTHFQSHAKTCAIIITYLDLILQSLTYVEQNKASQILNYME</sequence>
<name>A0AA39MEB6_9AGAR</name>
<accession>A0AA39MEB6</accession>
<comment type="caution">
    <text evidence="1">The sequence shown here is derived from an EMBL/GenBank/DDBJ whole genome shotgun (WGS) entry which is preliminary data.</text>
</comment>
<keyword evidence="2" id="KW-1185">Reference proteome</keyword>
<dbReference type="EMBL" id="JAUEPT010000140">
    <property type="protein sequence ID" value="KAK0430609.1"/>
    <property type="molecule type" value="Genomic_DNA"/>
</dbReference>
<reference evidence="1" key="1">
    <citation type="submission" date="2023-06" db="EMBL/GenBank/DDBJ databases">
        <authorList>
            <consortium name="Lawrence Berkeley National Laboratory"/>
            <person name="Ahrendt S."/>
            <person name="Sahu N."/>
            <person name="Indic B."/>
            <person name="Wong-Bajracharya J."/>
            <person name="Merenyi Z."/>
            <person name="Ke H.-M."/>
            <person name="Monk M."/>
            <person name="Kocsube S."/>
            <person name="Drula E."/>
            <person name="Lipzen A."/>
            <person name="Balint B."/>
            <person name="Henrissat B."/>
            <person name="Andreopoulos B."/>
            <person name="Martin F.M."/>
            <person name="Harder C.B."/>
            <person name="Rigling D."/>
            <person name="Ford K.L."/>
            <person name="Foster G.D."/>
            <person name="Pangilinan J."/>
            <person name="Papanicolaou A."/>
            <person name="Barry K."/>
            <person name="LaButti K."/>
            <person name="Viragh M."/>
            <person name="Koriabine M."/>
            <person name="Yan M."/>
            <person name="Riley R."/>
            <person name="Champramary S."/>
            <person name="Plett K.L."/>
            <person name="Tsai I.J."/>
            <person name="Slot J."/>
            <person name="Sipos G."/>
            <person name="Plett J."/>
            <person name="Nagy L.G."/>
            <person name="Grigoriev I.V."/>
        </authorList>
    </citation>
    <scope>NUCLEOTIDE SEQUENCE</scope>
    <source>
        <strain evidence="1">FPL87.14</strain>
    </source>
</reference>
<organism evidence="1 2">
    <name type="scientific">Armillaria borealis</name>
    <dbReference type="NCBI Taxonomy" id="47425"/>
    <lineage>
        <taxon>Eukaryota</taxon>
        <taxon>Fungi</taxon>
        <taxon>Dikarya</taxon>
        <taxon>Basidiomycota</taxon>
        <taxon>Agaricomycotina</taxon>
        <taxon>Agaricomycetes</taxon>
        <taxon>Agaricomycetidae</taxon>
        <taxon>Agaricales</taxon>
        <taxon>Marasmiineae</taxon>
        <taxon>Physalacriaceae</taxon>
        <taxon>Armillaria</taxon>
    </lineage>
</organism>
<evidence type="ECO:0000313" key="1">
    <source>
        <dbReference type="EMBL" id="KAK0430609.1"/>
    </source>
</evidence>
<proteinExistence type="predicted"/>
<dbReference type="Proteomes" id="UP001175226">
    <property type="component" value="Unassembled WGS sequence"/>
</dbReference>
<dbReference type="AlphaFoldDB" id="A0AA39MEB6"/>
<evidence type="ECO:0000313" key="2">
    <source>
        <dbReference type="Proteomes" id="UP001175226"/>
    </source>
</evidence>